<keyword evidence="5" id="KW-1185">Reference proteome</keyword>
<dbReference type="Proteomes" id="UP001209570">
    <property type="component" value="Unassembled WGS sequence"/>
</dbReference>
<evidence type="ECO:0000256" key="1">
    <source>
        <dbReference type="SAM" id="MobiDB-lite"/>
    </source>
</evidence>
<keyword evidence="2" id="KW-0472">Membrane</keyword>
<gene>
    <name evidence="4" type="ORF">P43SY_002561</name>
</gene>
<evidence type="ECO:0000313" key="5">
    <source>
        <dbReference type="Proteomes" id="UP001209570"/>
    </source>
</evidence>
<feature type="domain" description="J" evidence="3">
    <location>
        <begin position="115"/>
        <end position="180"/>
    </location>
</feature>
<dbReference type="CDD" id="cd06257">
    <property type="entry name" value="DnaJ"/>
    <property type="match status" value="1"/>
</dbReference>
<protein>
    <recommendedName>
        <fullName evidence="3">J domain-containing protein</fullName>
    </recommendedName>
</protein>
<dbReference type="InterPro" id="IPR036869">
    <property type="entry name" value="J_dom_sf"/>
</dbReference>
<dbReference type="InterPro" id="IPR008971">
    <property type="entry name" value="HSP40/DnaJ_pept-bd"/>
</dbReference>
<dbReference type="SUPFAM" id="SSF46565">
    <property type="entry name" value="Chaperone J-domain"/>
    <property type="match status" value="1"/>
</dbReference>
<dbReference type="InterPro" id="IPR002939">
    <property type="entry name" value="DnaJ_C"/>
</dbReference>
<comment type="caution">
    <text evidence="4">The sequence shown here is derived from an EMBL/GenBank/DDBJ whole genome shotgun (WGS) entry which is preliminary data.</text>
</comment>
<dbReference type="InterPro" id="IPR001623">
    <property type="entry name" value="DnaJ_domain"/>
</dbReference>
<sequence>MHHYTEYMDSDVLAYSLENVQYLIDEYARLENAAAEPPMDASRTLLEGIQTTDQRATRQQETDGRDMDRRALHLLLLLALLAVTTLHAHAFGFGFGGFGGESGHVHESHDHEHDDYYEVLGLTMDASDAEIKRAYRKLSLKYHPDKNAGNAEAEQMFHKIARAYEVLSDPQKRQVYDLEGIEGLEQEEQGGGRANSPFDSFFGGGGKPRGPDAAVEMPVTLEELYNGAQKEARFMKNVICRKCRGTGAKGGKRESEQRPGMIPGNVIFRLRQAPHARFRRDGDDLHYEMEISLEEALLGYRKNLIHLDNRKVLLTSEKVVEPFEVRTVHGEGMPVHNYPSQHGNLHVLHHIKFPSKLSKKQKEMAEALLADV</sequence>
<dbReference type="Gene3D" id="2.60.260.20">
    <property type="entry name" value="Urease metallochaperone UreE, N-terminal domain"/>
    <property type="match status" value="2"/>
</dbReference>
<dbReference type="Gene3D" id="1.10.287.110">
    <property type="entry name" value="DnaJ domain"/>
    <property type="match status" value="1"/>
</dbReference>
<dbReference type="SUPFAM" id="SSF49493">
    <property type="entry name" value="HSP40/DnaJ peptide-binding domain"/>
    <property type="match status" value="2"/>
</dbReference>
<dbReference type="PANTHER" id="PTHR43888">
    <property type="entry name" value="DNAJ-LIKE-2, ISOFORM A-RELATED"/>
    <property type="match status" value="1"/>
</dbReference>
<evidence type="ECO:0000313" key="4">
    <source>
        <dbReference type="EMBL" id="KAJ0410229.1"/>
    </source>
</evidence>
<dbReference type="PROSITE" id="PS00636">
    <property type="entry name" value="DNAJ_1"/>
    <property type="match status" value="1"/>
</dbReference>
<dbReference type="AlphaFoldDB" id="A0AAD5QF27"/>
<accession>A0AAD5QF27</accession>
<dbReference type="Pfam" id="PF01556">
    <property type="entry name" value="DnaJ_C"/>
    <property type="match status" value="1"/>
</dbReference>
<dbReference type="GO" id="GO:0051082">
    <property type="term" value="F:unfolded protein binding"/>
    <property type="evidence" value="ECO:0007669"/>
    <property type="project" value="InterPro"/>
</dbReference>
<keyword evidence="2" id="KW-1133">Transmembrane helix</keyword>
<dbReference type="PROSITE" id="PS50076">
    <property type="entry name" value="DNAJ_2"/>
    <property type="match status" value="1"/>
</dbReference>
<dbReference type="GO" id="GO:0030544">
    <property type="term" value="F:Hsp70 protein binding"/>
    <property type="evidence" value="ECO:0007669"/>
    <property type="project" value="InterPro"/>
</dbReference>
<dbReference type="PRINTS" id="PR00625">
    <property type="entry name" value="JDOMAIN"/>
</dbReference>
<evidence type="ECO:0000259" key="3">
    <source>
        <dbReference type="PROSITE" id="PS50076"/>
    </source>
</evidence>
<organism evidence="4 5">
    <name type="scientific">Pythium insidiosum</name>
    <name type="common">Pythiosis disease agent</name>
    <dbReference type="NCBI Taxonomy" id="114742"/>
    <lineage>
        <taxon>Eukaryota</taxon>
        <taxon>Sar</taxon>
        <taxon>Stramenopiles</taxon>
        <taxon>Oomycota</taxon>
        <taxon>Peronosporomycetes</taxon>
        <taxon>Pythiales</taxon>
        <taxon>Pythiaceae</taxon>
        <taxon>Pythium</taxon>
    </lineage>
</organism>
<feature type="region of interest" description="Disordered" evidence="1">
    <location>
        <begin position="186"/>
        <end position="209"/>
    </location>
</feature>
<dbReference type="InterPro" id="IPR044713">
    <property type="entry name" value="DNJA1/2-like"/>
</dbReference>
<dbReference type="InterPro" id="IPR018253">
    <property type="entry name" value="DnaJ_domain_CS"/>
</dbReference>
<dbReference type="Gene3D" id="2.10.230.10">
    <property type="entry name" value="Heat shock protein DnaJ, cysteine-rich domain"/>
    <property type="match status" value="1"/>
</dbReference>
<dbReference type="GO" id="GO:0006457">
    <property type="term" value="P:protein folding"/>
    <property type="evidence" value="ECO:0007669"/>
    <property type="project" value="InterPro"/>
</dbReference>
<feature type="transmembrane region" description="Helical" evidence="2">
    <location>
        <begin position="74"/>
        <end position="98"/>
    </location>
</feature>
<dbReference type="FunFam" id="2.60.260.20:FF:000013">
    <property type="entry name" value="DnaJ subfamily B member 11"/>
    <property type="match status" value="1"/>
</dbReference>
<dbReference type="CDD" id="cd10747">
    <property type="entry name" value="DnaJ_C"/>
    <property type="match status" value="1"/>
</dbReference>
<reference evidence="4" key="1">
    <citation type="submission" date="2021-12" db="EMBL/GenBank/DDBJ databases">
        <title>Prjna785345.</title>
        <authorList>
            <person name="Rujirawat T."/>
            <person name="Krajaejun T."/>
        </authorList>
    </citation>
    <scope>NUCLEOTIDE SEQUENCE</scope>
    <source>
        <strain evidence="4">Pi057C3</strain>
    </source>
</reference>
<dbReference type="EMBL" id="JAKCXM010000001">
    <property type="protein sequence ID" value="KAJ0410229.1"/>
    <property type="molecule type" value="Genomic_DNA"/>
</dbReference>
<name>A0AAD5QF27_PYTIN</name>
<proteinExistence type="predicted"/>
<dbReference type="Pfam" id="PF00226">
    <property type="entry name" value="DnaJ"/>
    <property type="match status" value="1"/>
</dbReference>
<dbReference type="SMART" id="SM00271">
    <property type="entry name" value="DnaJ"/>
    <property type="match status" value="1"/>
</dbReference>
<evidence type="ECO:0000256" key="2">
    <source>
        <dbReference type="SAM" id="Phobius"/>
    </source>
</evidence>
<keyword evidence="2" id="KW-0812">Transmembrane</keyword>